<sequence>MQLFSVLILLGGTVATPIKARQASESFKLYCRVLPNLIAPNDFLQNLPLVADGGKFYLGGGTSSTNPDNPTVLVGSPDACGLDVGVPGGQRIYVAPDLSVGYTSPHSAATPDGSIDCLTVDRDADPGSQSLSLWTTAFGANGFMACPVNGRWELFAQQWNGPSAYGNSMRCIWMDLTCQYYLDMSDPSAWNY</sequence>
<feature type="signal peptide" evidence="1">
    <location>
        <begin position="1"/>
        <end position="15"/>
    </location>
</feature>
<evidence type="ECO:0000256" key="1">
    <source>
        <dbReference type="SAM" id="SignalP"/>
    </source>
</evidence>
<keyword evidence="3" id="KW-1185">Reference proteome</keyword>
<evidence type="ECO:0000313" key="3">
    <source>
        <dbReference type="Proteomes" id="UP000803884"/>
    </source>
</evidence>
<keyword evidence="1" id="KW-0732">Signal</keyword>
<dbReference type="GeneID" id="96007037"/>
<feature type="chain" id="PRO_5044346596" description="IgE-binding protein" evidence="1">
    <location>
        <begin position="16"/>
        <end position="192"/>
    </location>
</feature>
<accession>A0AB34KQG1</accession>
<dbReference type="RefSeq" id="XP_069228611.1">
    <property type="nucleotide sequence ID" value="XM_069374199.1"/>
</dbReference>
<dbReference type="AlphaFoldDB" id="A0AB34KQG1"/>
<reference evidence="2 3" key="1">
    <citation type="journal article" date="2020" name="Microbiol. Resour. Announc.">
        <title>Draft Genome Sequence of a Cladosporium Species Isolated from the Mesophotic Ascidian Didemnum maculosum.</title>
        <authorList>
            <person name="Gioti A."/>
            <person name="Siaperas R."/>
            <person name="Nikolaivits E."/>
            <person name="Le Goff G."/>
            <person name="Ouazzani J."/>
            <person name="Kotoulas G."/>
            <person name="Topakas E."/>
        </authorList>
    </citation>
    <scope>NUCLEOTIDE SEQUENCE [LARGE SCALE GENOMIC DNA]</scope>
    <source>
        <strain evidence="2 3">TM138-S3</strain>
    </source>
</reference>
<dbReference type="EMBL" id="JAAQHG020000019">
    <property type="protein sequence ID" value="KAL1585505.1"/>
    <property type="molecule type" value="Genomic_DNA"/>
</dbReference>
<proteinExistence type="predicted"/>
<dbReference type="PANTHER" id="PTHR42047:SF1">
    <property type="entry name" value="PROTEIN, PUTATIVE (AFU_ORTHOLOGUE AFUA_6G03560)-RELATED"/>
    <property type="match status" value="1"/>
</dbReference>
<gene>
    <name evidence="2" type="ORF">WHR41_05594</name>
</gene>
<dbReference type="InterPro" id="IPR052820">
    <property type="entry name" value="PhiA_domain"/>
</dbReference>
<comment type="caution">
    <text evidence="2">The sequence shown here is derived from an EMBL/GenBank/DDBJ whole genome shotgun (WGS) entry which is preliminary data.</text>
</comment>
<protein>
    <recommendedName>
        <fullName evidence="4">IgE-binding protein</fullName>
    </recommendedName>
</protein>
<organism evidence="2 3">
    <name type="scientific">Cladosporium halotolerans</name>
    <dbReference type="NCBI Taxonomy" id="1052096"/>
    <lineage>
        <taxon>Eukaryota</taxon>
        <taxon>Fungi</taxon>
        <taxon>Dikarya</taxon>
        <taxon>Ascomycota</taxon>
        <taxon>Pezizomycotina</taxon>
        <taxon>Dothideomycetes</taxon>
        <taxon>Dothideomycetidae</taxon>
        <taxon>Cladosporiales</taxon>
        <taxon>Cladosporiaceae</taxon>
        <taxon>Cladosporium</taxon>
    </lineage>
</organism>
<dbReference type="PANTHER" id="PTHR42047">
    <property type="entry name" value="PROTEIN, PUTATIVE (AFU_ORTHOLOGUE AFUA_6G03560)-RELATED"/>
    <property type="match status" value="1"/>
</dbReference>
<dbReference type="Proteomes" id="UP000803884">
    <property type="component" value="Unassembled WGS sequence"/>
</dbReference>
<evidence type="ECO:0008006" key="4">
    <source>
        <dbReference type="Google" id="ProtNLM"/>
    </source>
</evidence>
<name>A0AB34KQG1_9PEZI</name>
<evidence type="ECO:0000313" key="2">
    <source>
        <dbReference type="EMBL" id="KAL1585505.1"/>
    </source>
</evidence>